<reference evidence="1 2" key="1">
    <citation type="submission" date="2020-07" db="EMBL/GenBank/DDBJ databases">
        <title>Huge and variable diversity of episymbiotic CPR bacteria and DPANN archaea in groundwater ecosystems.</title>
        <authorList>
            <person name="He C.Y."/>
            <person name="Keren R."/>
            <person name="Whittaker M."/>
            <person name="Farag I.F."/>
            <person name="Doudna J."/>
            <person name="Cate J.H.D."/>
            <person name="Banfield J.F."/>
        </authorList>
    </citation>
    <scope>NUCLEOTIDE SEQUENCE [LARGE SCALE GENOMIC DNA]</scope>
    <source>
        <strain evidence="1">NC_groundwater_70_Ag_B-0.1um_54_66</strain>
    </source>
</reference>
<dbReference type="Proteomes" id="UP000595362">
    <property type="component" value="Chromosome"/>
</dbReference>
<name>A0A7T5R145_9BACT</name>
<evidence type="ECO:0000313" key="2">
    <source>
        <dbReference type="Proteomes" id="UP000595362"/>
    </source>
</evidence>
<proteinExistence type="predicted"/>
<organism evidence="1 2">
    <name type="scientific">Micavibrio aeruginosavorus</name>
    <dbReference type="NCBI Taxonomy" id="349221"/>
    <lineage>
        <taxon>Bacteria</taxon>
        <taxon>Pseudomonadati</taxon>
        <taxon>Bdellovibrionota</taxon>
        <taxon>Bdellovibrionia</taxon>
        <taxon>Bdellovibrionales</taxon>
        <taxon>Pseudobdellovibrionaceae</taxon>
        <taxon>Micavibrio</taxon>
    </lineage>
</organism>
<accession>A0A7T5R145</accession>
<evidence type="ECO:0000313" key="1">
    <source>
        <dbReference type="EMBL" id="QQG35594.1"/>
    </source>
</evidence>
<dbReference type="EMBL" id="CP066681">
    <property type="protein sequence ID" value="QQG35594.1"/>
    <property type="molecule type" value="Genomic_DNA"/>
</dbReference>
<gene>
    <name evidence="1" type="ORF">HYS17_08690</name>
</gene>
<dbReference type="AlphaFoldDB" id="A0A7T5R145"/>
<sequence length="298" mass="34216">MNAAQVRYALQVWKDIREDWGDPEGTLFTVFPEGPYYHAMIDMPPYQALTDRFSARKEYDNEVSCIFRTFADFGARADYEHDLDGTGIKLRTVDIAWINVFDMDPLASLNEDGQPIHGNPDAASEVILQYLVDHPTYTPDFAKSFLQMRLTPRQPDTHQQVEAAYAYMEKVRDRVAERMREYAPHDMTARLASDFVEYKALQNVRTWCAGEWDVRARKPWILPASYKQHQDAELELLRQAHAYDRGVGGLEGVKLALQIKQAAEGRMVMDVLMDSLTKGDKAQEILRRADPGLRPELE</sequence>
<protein>
    <submittedName>
        <fullName evidence="1">Uncharacterized protein</fullName>
    </submittedName>
</protein>